<organism evidence="2 3">
    <name type="scientific">Ichthyophthirius multifiliis</name>
    <name type="common">White spot disease agent</name>
    <name type="synonym">Ich</name>
    <dbReference type="NCBI Taxonomy" id="5932"/>
    <lineage>
        <taxon>Eukaryota</taxon>
        <taxon>Sar</taxon>
        <taxon>Alveolata</taxon>
        <taxon>Ciliophora</taxon>
        <taxon>Intramacronucleata</taxon>
        <taxon>Oligohymenophorea</taxon>
        <taxon>Hymenostomatida</taxon>
        <taxon>Ophryoglenina</taxon>
        <taxon>Ichthyophthirius</taxon>
    </lineage>
</organism>
<feature type="non-terminal residue" evidence="2">
    <location>
        <position position="1"/>
    </location>
</feature>
<dbReference type="AlphaFoldDB" id="G0QSF7"/>
<feature type="non-terminal residue" evidence="2">
    <location>
        <position position="116"/>
    </location>
</feature>
<evidence type="ECO:0000313" key="2">
    <source>
        <dbReference type="EMBL" id="EGR31858.1"/>
    </source>
</evidence>
<protein>
    <submittedName>
        <fullName evidence="2">Longevity-assurance protein, putative</fullName>
    </submittedName>
</protein>
<sequence>LIKDFESFFRFMCIIIIGIFIFFIKSMLEFRDYAHKNNIYVIPLSYNLISVFAAILFSFIKRFISKVFHTFVMEKLNDKYVGVQRELRAKKILKWTYDTLYYSTTTAFSFWAFKDA</sequence>
<dbReference type="InParanoid" id="G0QSF7"/>
<evidence type="ECO:0000256" key="1">
    <source>
        <dbReference type="SAM" id="Phobius"/>
    </source>
</evidence>
<dbReference type="EMBL" id="GL983810">
    <property type="protein sequence ID" value="EGR31858.1"/>
    <property type="molecule type" value="Genomic_DNA"/>
</dbReference>
<feature type="transmembrane region" description="Helical" evidence="1">
    <location>
        <begin position="7"/>
        <end position="28"/>
    </location>
</feature>
<keyword evidence="1" id="KW-1133">Transmembrane helix</keyword>
<gene>
    <name evidence="2" type="ORF">IMG5_100800</name>
</gene>
<keyword evidence="3" id="KW-1185">Reference proteome</keyword>
<feature type="transmembrane region" description="Helical" evidence="1">
    <location>
        <begin position="40"/>
        <end position="60"/>
    </location>
</feature>
<reference evidence="2 3" key="1">
    <citation type="submission" date="2011-07" db="EMBL/GenBank/DDBJ databases">
        <authorList>
            <person name="Coyne R."/>
            <person name="Brami D."/>
            <person name="Johnson J."/>
            <person name="Hostetler J."/>
            <person name="Hannick L."/>
            <person name="Clark T."/>
            <person name="Cassidy-Hanley D."/>
            <person name="Inman J."/>
        </authorList>
    </citation>
    <scope>NUCLEOTIDE SEQUENCE [LARGE SCALE GENOMIC DNA]</scope>
    <source>
        <strain evidence="2 3">G5</strain>
    </source>
</reference>
<dbReference type="Proteomes" id="UP000008983">
    <property type="component" value="Unassembled WGS sequence"/>
</dbReference>
<dbReference type="OrthoDB" id="284586at2759"/>
<dbReference type="STRING" id="857967.G0QSF7"/>
<keyword evidence="1" id="KW-0812">Transmembrane</keyword>
<accession>G0QSF7</accession>
<evidence type="ECO:0000313" key="3">
    <source>
        <dbReference type="Proteomes" id="UP000008983"/>
    </source>
</evidence>
<name>G0QSF7_ICHMU</name>
<dbReference type="GeneID" id="14908007"/>
<proteinExistence type="predicted"/>
<keyword evidence="1" id="KW-0472">Membrane</keyword>
<dbReference type="RefSeq" id="XP_004035344.1">
    <property type="nucleotide sequence ID" value="XM_004035296.1"/>
</dbReference>